<evidence type="ECO:0000313" key="3">
    <source>
        <dbReference type="EMBL" id="ABK22276.1"/>
    </source>
</evidence>
<proteinExistence type="evidence at transcript level"/>
<protein>
    <recommendedName>
        <fullName evidence="1">Inhibitor I9 domain-containing protein</fullName>
    </recommendedName>
</protein>
<dbReference type="SUPFAM" id="SSF54897">
    <property type="entry name" value="Protease propeptides/inhibitors"/>
    <property type="match status" value="1"/>
</dbReference>
<dbReference type="AlphaFoldDB" id="A9NN04"/>
<dbReference type="PANTHER" id="PTHR37379:SF1">
    <property type="entry name" value="OS01G0220500 PROTEIN"/>
    <property type="match status" value="1"/>
</dbReference>
<dbReference type="EMBL" id="EF082660">
    <property type="protein sequence ID" value="ABK22015.1"/>
    <property type="molecule type" value="mRNA"/>
</dbReference>
<dbReference type="Gene3D" id="3.30.70.80">
    <property type="entry name" value="Peptidase S8 propeptide/proteinase inhibitor I9"/>
    <property type="match status" value="1"/>
</dbReference>
<dbReference type="InterPro" id="IPR010259">
    <property type="entry name" value="S8pro/Inhibitor_I9"/>
</dbReference>
<dbReference type="EMBL" id="EF082925">
    <property type="protein sequence ID" value="ABK22276.1"/>
    <property type="molecule type" value="mRNA"/>
</dbReference>
<dbReference type="PANTHER" id="PTHR37379">
    <property type="entry name" value="OS01G0220500 PROTEIN"/>
    <property type="match status" value="1"/>
</dbReference>
<name>A9NN04_PICSI</name>
<accession>A9NN04</accession>
<evidence type="ECO:0000259" key="1">
    <source>
        <dbReference type="Pfam" id="PF05922"/>
    </source>
</evidence>
<organism evidence="2">
    <name type="scientific">Picea sitchensis</name>
    <name type="common">Sitka spruce</name>
    <name type="synonym">Pinus sitchensis</name>
    <dbReference type="NCBI Taxonomy" id="3332"/>
    <lineage>
        <taxon>Eukaryota</taxon>
        <taxon>Viridiplantae</taxon>
        <taxon>Streptophyta</taxon>
        <taxon>Embryophyta</taxon>
        <taxon>Tracheophyta</taxon>
        <taxon>Spermatophyta</taxon>
        <taxon>Pinopsida</taxon>
        <taxon>Pinidae</taxon>
        <taxon>Conifers I</taxon>
        <taxon>Pinales</taxon>
        <taxon>Pinaceae</taxon>
        <taxon>Picea</taxon>
    </lineage>
</organism>
<dbReference type="Pfam" id="PF05922">
    <property type="entry name" value="Inhibitor_I9"/>
    <property type="match status" value="1"/>
</dbReference>
<feature type="domain" description="Inhibitor I9" evidence="1">
    <location>
        <begin position="14"/>
        <end position="97"/>
    </location>
</feature>
<dbReference type="InterPro" id="IPR037045">
    <property type="entry name" value="S8pro/Inhibitor_I9_sf"/>
</dbReference>
<evidence type="ECO:0000313" key="2">
    <source>
        <dbReference type="EMBL" id="ABK22015.1"/>
    </source>
</evidence>
<sequence>MGPKNTPARPSDVYLVMMEYDPEYDRLRRDRNAASELEKYVSNKHDILLQRALEPGTYKKRFSWVIVDGFAAEITSDQAEMLRSADGVRVVEKDQEIGL</sequence>
<reference evidence="2" key="1">
    <citation type="journal article" date="2008" name="BMC Genomics">
        <title>A conifer genomics resource of 200,000 spruce (Picea spp.) ESTs and 6,464 high-quality, sequence-finished full-length cDNAs for Sitka spruce (Picea sitchensis).</title>
        <authorList>
            <person name="Ralph S.G."/>
            <person name="Chun H.J."/>
            <person name="Kolosova N."/>
            <person name="Cooper D."/>
            <person name="Oddy C."/>
            <person name="Ritland C.E."/>
            <person name="Kirkpatrick R."/>
            <person name="Moore R."/>
            <person name="Barber S."/>
            <person name="Holt R.A."/>
            <person name="Jones S.J."/>
            <person name="Marra M.A."/>
            <person name="Douglas C.J."/>
            <person name="Ritland K."/>
            <person name="Bohlmann J."/>
        </authorList>
    </citation>
    <scope>NUCLEOTIDE SEQUENCE</scope>
    <source>
        <tissue evidence="2">Bark</tissue>
        <tissue evidence="3">Green portion of the leader tissue</tissue>
    </source>
</reference>